<dbReference type="KEGG" id="cfc:CFLV_07950"/>
<feature type="transmembrane region" description="Helical" evidence="1">
    <location>
        <begin position="79"/>
        <end position="98"/>
    </location>
</feature>
<evidence type="ECO:0000256" key="1">
    <source>
        <dbReference type="SAM" id="Phobius"/>
    </source>
</evidence>
<name>A0A1L7CMT5_CORFL</name>
<sequence>MTTVAGQVFTELVLVGLAPALGIFAFGCICHRLLPPKLALLKLRARGTGRFGARRIAFLAVLAGSIVGARTLSPLPFELAVMVGALCFCVFVAVLQWLTGDVISGVFISVPAMLAGAAAFESLLFFSRYGVHGADYLDVLRGEIATMWTVYAFPGFVAAIITAFVILSSLKAEHEYDQRVTRGRIIG</sequence>
<feature type="transmembrane region" description="Helical" evidence="1">
    <location>
        <begin position="12"/>
        <end position="34"/>
    </location>
</feature>
<evidence type="ECO:0000313" key="2">
    <source>
        <dbReference type="EMBL" id="APT87131.1"/>
    </source>
</evidence>
<dbReference type="RefSeq" id="WP_075730067.1">
    <property type="nucleotide sequence ID" value="NZ_BJNB01000009.1"/>
</dbReference>
<keyword evidence="1" id="KW-0472">Membrane</keyword>
<dbReference type="AlphaFoldDB" id="A0A1L7CMT5"/>
<keyword evidence="1" id="KW-1133">Transmembrane helix</keyword>
<dbReference type="EMBL" id="CP009246">
    <property type="protein sequence ID" value="APT87131.1"/>
    <property type="molecule type" value="Genomic_DNA"/>
</dbReference>
<evidence type="ECO:0000313" key="3">
    <source>
        <dbReference type="EMBL" id="GEB97357.1"/>
    </source>
</evidence>
<feature type="transmembrane region" description="Helical" evidence="1">
    <location>
        <begin position="105"/>
        <end position="126"/>
    </location>
</feature>
<dbReference type="Proteomes" id="UP000315353">
    <property type="component" value="Unassembled WGS sequence"/>
</dbReference>
<proteinExistence type="predicted"/>
<dbReference type="GeneID" id="82880647"/>
<dbReference type="EMBL" id="BJNB01000009">
    <property type="protein sequence ID" value="GEB97357.1"/>
    <property type="molecule type" value="Genomic_DNA"/>
</dbReference>
<reference evidence="2 4" key="1">
    <citation type="submission" date="2014-08" db="EMBL/GenBank/DDBJ databases">
        <title>Complete genome sequence of Corynebacterium flavescens OJ8(T)(=DSM 20296(T)), isolated from cheese.</title>
        <authorList>
            <person name="Ruckert C."/>
            <person name="Albersmeier A."/>
            <person name="Winkler A."/>
            <person name="Kalinowski J."/>
        </authorList>
    </citation>
    <scope>NUCLEOTIDE SEQUENCE [LARGE SCALE GENOMIC DNA]</scope>
    <source>
        <strain evidence="2 4">OJ8</strain>
    </source>
</reference>
<organism evidence="2 4">
    <name type="scientific">Corynebacterium flavescens</name>
    <dbReference type="NCBI Taxonomy" id="28028"/>
    <lineage>
        <taxon>Bacteria</taxon>
        <taxon>Bacillati</taxon>
        <taxon>Actinomycetota</taxon>
        <taxon>Actinomycetes</taxon>
        <taxon>Mycobacteriales</taxon>
        <taxon>Corynebacteriaceae</taxon>
        <taxon>Corynebacterium</taxon>
    </lineage>
</organism>
<protein>
    <submittedName>
        <fullName evidence="2">Uncharacterized protein</fullName>
    </submittedName>
</protein>
<keyword evidence="4" id="KW-1185">Reference proteome</keyword>
<accession>A0A1L7CMT5</accession>
<evidence type="ECO:0000313" key="4">
    <source>
        <dbReference type="Proteomes" id="UP000185479"/>
    </source>
</evidence>
<evidence type="ECO:0000313" key="5">
    <source>
        <dbReference type="Proteomes" id="UP000315353"/>
    </source>
</evidence>
<dbReference type="STRING" id="28028.CFLV_07950"/>
<reference evidence="3 5" key="2">
    <citation type="submission" date="2019-06" db="EMBL/GenBank/DDBJ databases">
        <title>Whole genome shotgun sequence of Corynebacterium flavescens NBRC 14136.</title>
        <authorList>
            <person name="Hosoyama A."/>
            <person name="Uohara A."/>
            <person name="Ohji S."/>
            <person name="Ichikawa N."/>
        </authorList>
    </citation>
    <scope>NUCLEOTIDE SEQUENCE [LARGE SCALE GENOMIC DNA]</scope>
    <source>
        <strain evidence="3 5">NBRC 14136</strain>
    </source>
</reference>
<keyword evidence="1" id="KW-0812">Transmembrane</keyword>
<dbReference type="Proteomes" id="UP000185479">
    <property type="component" value="Chromosome"/>
</dbReference>
<feature type="transmembrane region" description="Helical" evidence="1">
    <location>
        <begin position="55"/>
        <end position="73"/>
    </location>
</feature>
<feature type="transmembrane region" description="Helical" evidence="1">
    <location>
        <begin position="146"/>
        <end position="170"/>
    </location>
</feature>
<gene>
    <name evidence="3" type="ORF">CFL01nite_08520</name>
    <name evidence="2" type="ORF">CFLV_07950</name>
</gene>